<organism evidence="1 2">
    <name type="scientific">Schaalia cardiffensis F0333</name>
    <dbReference type="NCBI Taxonomy" id="888050"/>
    <lineage>
        <taxon>Bacteria</taxon>
        <taxon>Bacillati</taxon>
        <taxon>Actinomycetota</taxon>
        <taxon>Actinomycetes</taxon>
        <taxon>Actinomycetales</taxon>
        <taxon>Actinomycetaceae</taxon>
        <taxon>Schaalia</taxon>
    </lineage>
</organism>
<accession>N6X1H7</accession>
<dbReference type="HOGENOM" id="CLU_3245890_0_0_11"/>
<proteinExistence type="predicted"/>
<gene>
    <name evidence="1" type="ORF">HMPREF9004_1536</name>
</gene>
<protein>
    <submittedName>
        <fullName evidence="1">Uncharacterized protein</fullName>
    </submittedName>
</protein>
<evidence type="ECO:0000313" key="1">
    <source>
        <dbReference type="EMBL" id="ENO17626.1"/>
    </source>
</evidence>
<comment type="caution">
    <text evidence="1">The sequence shown here is derived from an EMBL/GenBank/DDBJ whole genome shotgun (WGS) entry which is preliminary data.</text>
</comment>
<name>N6X1H7_9ACTO</name>
<dbReference type="EMBL" id="AQHZ01000024">
    <property type="protein sequence ID" value="ENO17626.1"/>
    <property type="molecule type" value="Genomic_DNA"/>
</dbReference>
<evidence type="ECO:0000313" key="2">
    <source>
        <dbReference type="Proteomes" id="UP000013015"/>
    </source>
</evidence>
<sequence length="42" mass="4929">MSARYRIFTGHTSLFAGLRRRVYSHDPRGRSGWYLKALEGEE</sequence>
<dbReference type="AlphaFoldDB" id="N6X1H7"/>
<dbReference type="Proteomes" id="UP000013015">
    <property type="component" value="Unassembled WGS sequence"/>
</dbReference>
<reference evidence="1 2" key="1">
    <citation type="submission" date="2013-03" db="EMBL/GenBank/DDBJ databases">
        <title>Reference genome for the Human Microbiome Project.</title>
        <authorList>
            <person name="Aqrawi P."/>
            <person name="Ayvaz T."/>
            <person name="Bess C."/>
            <person name="Blankenburg K."/>
            <person name="Coyle M."/>
            <person name="Deng J."/>
            <person name="Forbes L."/>
            <person name="Fowler G."/>
            <person name="Francisco L."/>
            <person name="Fu Q."/>
            <person name="Gibbs R."/>
            <person name="Gross S."/>
            <person name="Gubbala S."/>
            <person name="Hale W."/>
            <person name="Hemphill L."/>
            <person name="Highlander S."/>
            <person name="Hirani K."/>
            <person name="Jackson L."/>
            <person name="Jakkamsetti A."/>
            <person name="Javaid M."/>
            <person name="Jayaseelan J.C."/>
            <person name="Jiang H."/>
            <person name="Joshi V."/>
            <person name="Korchina V."/>
            <person name="Kovar C."/>
            <person name="Lara F."/>
            <person name="Lee S."/>
            <person name="Liu Y."/>
            <person name="Mata R."/>
            <person name="Mathew T."/>
            <person name="Munidasa M."/>
            <person name="Muzny D."/>
            <person name="Nazareth L."/>
            <person name="Ngo R."/>
            <person name="Nguyen L."/>
            <person name="Nguyen N."/>
            <person name="Okwuonu G."/>
            <person name="Ongeri F."/>
            <person name="Palculict T."/>
            <person name="Patil S."/>
            <person name="Petrosino J."/>
            <person name="Pham C."/>
            <person name="Pham P."/>
            <person name="Pu L.-L."/>
            <person name="Qin X."/>
            <person name="Qu J."/>
            <person name="Reid J."/>
            <person name="Ross M."/>
            <person name="Ruth R."/>
            <person name="Saada N."/>
            <person name="San Lucas F."/>
            <person name="Santibanez J."/>
            <person name="Shang Y."/>
            <person name="Simmons D."/>
            <person name="Song X.-Z."/>
            <person name="Tang L.-Y."/>
            <person name="Thornton R."/>
            <person name="Warren J."/>
            <person name="Weissenberger G."/>
            <person name="Wilczek-Boney K."/>
            <person name="Worley K."/>
            <person name="Youmans B."/>
            <person name="Zhang J."/>
            <person name="Zhang L."/>
            <person name="Zhao Z."/>
            <person name="Zhou C."/>
            <person name="Zhu D."/>
            <person name="Zhu Y."/>
        </authorList>
    </citation>
    <scope>NUCLEOTIDE SEQUENCE [LARGE SCALE GENOMIC DNA]</scope>
    <source>
        <strain evidence="1 2">F0333</strain>
    </source>
</reference>
<keyword evidence="2" id="KW-1185">Reference proteome</keyword>
<dbReference type="PATRIC" id="fig|888050.3.peg.1471"/>